<evidence type="ECO:0000256" key="1">
    <source>
        <dbReference type="ARBA" id="ARBA00022598"/>
    </source>
</evidence>
<dbReference type="Pfam" id="PF04107">
    <property type="entry name" value="GCS2"/>
    <property type="match status" value="1"/>
</dbReference>
<dbReference type="PANTHER" id="PTHR36510:SF1">
    <property type="entry name" value="GLUTAMATE--CYSTEINE LIGASE 2-RELATED"/>
    <property type="match status" value="1"/>
</dbReference>
<evidence type="ECO:0000256" key="4">
    <source>
        <dbReference type="ARBA" id="ARBA00048819"/>
    </source>
</evidence>
<keyword evidence="7" id="KW-1185">Reference proteome</keyword>
<dbReference type="SUPFAM" id="SSF55931">
    <property type="entry name" value="Glutamine synthetase/guanido kinase"/>
    <property type="match status" value="1"/>
</dbReference>
<evidence type="ECO:0000256" key="5">
    <source>
        <dbReference type="HAMAP-Rule" id="MF_01609"/>
    </source>
</evidence>
<dbReference type="Proteomes" id="UP001224674">
    <property type="component" value="Chromosome"/>
</dbReference>
<dbReference type="GO" id="GO:0005524">
    <property type="term" value="F:ATP binding"/>
    <property type="evidence" value="ECO:0007669"/>
    <property type="project" value="UniProtKB-KW"/>
</dbReference>
<dbReference type="GO" id="GO:0004357">
    <property type="term" value="F:glutamate-cysteine ligase activity"/>
    <property type="evidence" value="ECO:0007669"/>
    <property type="project" value="UniProtKB-EC"/>
</dbReference>
<keyword evidence="1 5" id="KW-0436">Ligase</keyword>
<protein>
    <recommendedName>
        <fullName evidence="5">Putative glutamate--cysteine ligase 2</fullName>
        <ecNumber evidence="5">6.3.2.2</ecNumber>
    </recommendedName>
    <alternativeName>
        <fullName evidence="5">Gamma-glutamylcysteine synthetase 2</fullName>
        <shortName evidence="5">GCS 2</shortName>
        <shortName evidence="5">Gamma-GCS 2</shortName>
    </alternativeName>
</protein>
<dbReference type="InterPro" id="IPR011793">
    <property type="entry name" value="YbdK"/>
</dbReference>
<evidence type="ECO:0000313" key="6">
    <source>
        <dbReference type="EMBL" id="WGH93167.1"/>
    </source>
</evidence>
<dbReference type="RefSeq" id="WP_110100622.1">
    <property type="nucleotide sequence ID" value="NZ_CP122562.1"/>
</dbReference>
<accession>A0AAJ6AJI2</accession>
<dbReference type="InterPro" id="IPR006336">
    <property type="entry name" value="GCS2"/>
</dbReference>
<dbReference type="NCBIfam" id="TIGR02050">
    <property type="entry name" value="gshA_cyan_rel"/>
    <property type="match status" value="1"/>
</dbReference>
<reference evidence="6 7" key="1">
    <citation type="submission" date="2023-03" db="EMBL/GenBank/DDBJ databases">
        <title>Complete genome sequences of several Auritidibacter ignavus strains isolated from ear infections.</title>
        <authorList>
            <person name="Baehr T."/>
            <person name="Baumhoegger A.M."/>
        </authorList>
    </citation>
    <scope>NUCLEOTIDE SEQUENCE [LARGE SCALE GENOMIC DNA]</scope>
    <source>
        <strain evidence="6 7">BABAE-6</strain>
    </source>
</reference>
<dbReference type="InterPro" id="IPR050141">
    <property type="entry name" value="GCL_type2/YbdK_subfam"/>
</dbReference>
<gene>
    <name evidence="6" type="ORF">QDX21_12905</name>
</gene>
<name>A0AAJ6AJI2_9MICC</name>
<dbReference type="EMBL" id="CP122566">
    <property type="protein sequence ID" value="WGH93167.1"/>
    <property type="molecule type" value="Genomic_DNA"/>
</dbReference>
<keyword evidence="3 5" id="KW-0067">ATP-binding</keyword>
<sequence length="388" mass="43111">MHLPFAPSEPATLGIEWELGLVDRQTGVLQPLSDRIVDRVVAPSEQRPYLVSGEFMLNTIELITGVCRTVDQGLDQLAAAGREALKHAQAENLLLYSQGTHPFASPRQETVAPQQRYQRMLDRTQWWGQQMVIYGVHVHVGLPSTDAAMPAINQLINYYPHLLALSASSPYWESQDTGYVSQRTLIFQQLPTSGLPFQFEQWSGFESVVSDLIKIGMVDDVTECRWDVRPVPRLGTVEMRICDGVSTLKEIGALAALTQCLVAEVITPESDRYAPVEIMAPWFVQENKWRAARYGLDAIVIINAAGDEQLVTEHLMETINRLEPVAHRLGCHTQLGWVEDLIRSGGPAAQQRQIAQRGDPGRAPDVADLAHVVLDAAGRTEHSLLNWG</sequence>
<dbReference type="AlphaFoldDB" id="A0AAJ6AJI2"/>
<dbReference type="HAMAP" id="MF_01609">
    <property type="entry name" value="Glu_cys_ligase_2"/>
    <property type="match status" value="1"/>
</dbReference>
<evidence type="ECO:0000256" key="3">
    <source>
        <dbReference type="ARBA" id="ARBA00022840"/>
    </source>
</evidence>
<dbReference type="InterPro" id="IPR014746">
    <property type="entry name" value="Gln_synth/guanido_kin_cat_dom"/>
</dbReference>
<comment type="similarity">
    <text evidence="5">Belongs to the glutamate--cysteine ligase type 2 family. YbdK subfamily.</text>
</comment>
<dbReference type="NCBIfam" id="NF010042">
    <property type="entry name" value="PRK13517.1-2"/>
    <property type="match status" value="1"/>
</dbReference>
<dbReference type="PANTHER" id="PTHR36510">
    <property type="entry name" value="GLUTAMATE--CYSTEINE LIGASE 2-RELATED"/>
    <property type="match status" value="1"/>
</dbReference>
<dbReference type="EC" id="6.3.2.2" evidence="5"/>
<keyword evidence="2 5" id="KW-0547">Nucleotide-binding</keyword>
<evidence type="ECO:0000313" key="7">
    <source>
        <dbReference type="Proteomes" id="UP001224674"/>
    </source>
</evidence>
<dbReference type="Gene3D" id="3.30.590.20">
    <property type="match status" value="1"/>
</dbReference>
<comment type="function">
    <text evidence="5">ATP-dependent carboxylate-amine ligase which exhibits weak glutamate--cysteine ligase activity.</text>
</comment>
<proteinExistence type="inferred from homology"/>
<dbReference type="GO" id="GO:0042398">
    <property type="term" value="P:modified amino acid biosynthetic process"/>
    <property type="evidence" value="ECO:0007669"/>
    <property type="project" value="InterPro"/>
</dbReference>
<comment type="catalytic activity">
    <reaction evidence="4 5">
        <text>L-cysteine + L-glutamate + ATP = gamma-L-glutamyl-L-cysteine + ADP + phosphate + H(+)</text>
        <dbReference type="Rhea" id="RHEA:13285"/>
        <dbReference type="ChEBI" id="CHEBI:15378"/>
        <dbReference type="ChEBI" id="CHEBI:29985"/>
        <dbReference type="ChEBI" id="CHEBI:30616"/>
        <dbReference type="ChEBI" id="CHEBI:35235"/>
        <dbReference type="ChEBI" id="CHEBI:43474"/>
        <dbReference type="ChEBI" id="CHEBI:58173"/>
        <dbReference type="ChEBI" id="CHEBI:456216"/>
        <dbReference type="EC" id="6.3.2.2"/>
    </reaction>
</comment>
<evidence type="ECO:0000256" key="2">
    <source>
        <dbReference type="ARBA" id="ARBA00022741"/>
    </source>
</evidence>
<organism evidence="6 7">
    <name type="scientific">Auritidibacter ignavus</name>
    <dbReference type="NCBI Taxonomy" id="678932"/>
    <lineage>
        <taxon>Bacteria</taxon>
        <taxon>Bacillati</taxon>
        <taxon>Actinomycetota</taxon>
        <taxon>Actinomycetes</taxon>
        <taxon>Micrococcales</taxon>
        <taxon>Micrococcaceae</taxon>
        <taxon>Auritidibacter</taxon>
    </lineage>
</organism>